<keyword evidence="2 5" id="KW-0812">Transmembrane</keyword>
<evidence type="ECO:0000256" key="5">
    <source>
        <dbReference type="SAM" id="Phobius"/>
    </source>
</evidence>
<keyword evidence="4 5" id="KW-0472">Membrane</keyword>
<keyword evidence="7" id="KW-1185">Reference proteome</keyword>
<proteinExistence type="predicted"/>
<gene>
    <name evidence="6" type="ORF">NPE20_00355</name>
</gene>
<protein>
    <submittedName>
        <fullName evidence="6">DoxX family protein</fullName>
    </submittedName>
</protein>
<evidence type="ECO:0000256" key="4">
    <source>
        <dbReference type="ARBA" id="ARBA00023136"/>
    </source>
</evidence>
<comment type="caution">
    <text evidence="6">The sequence shown here is derived from an EMBL/GenBank/DDBJ whole genome shotgun (WGS) entry which is preliminary data.</text>
</comment>
<accession>A0ABT1SVU3</accession>
<dbReference type="EMBL" id="JANHOH010000001">
    <property type="protein sequence ID" value="MCQ6956382.1"/>
    <property type="molecule type" value="Genomic_DNA"/>
</dbReference>
<dbReference type="RefSeq" id="WP_256536598.1">
    <property type="nucleotide sequence ID" value="NZ_JANHOH010000001.1"/>
</dbReference>
<sequence>MDLIFMMGFVIVGYLLGFRRSNLITPQMMAFTFNSIVIATTLIKLIMAGWMLKGGGFFDFALKISYASIHISLGFVLRSFYSKNTISETLGMLTKSFRYYTIWGMSVLISGNFFFFEIGKLRHATEMEAFFRASGMSPKLHYIIMFFEISCSCGLLLHGWFRSGKLAAIGLMIIMCGAIITHLHNADPFTDSLDAIAQMIYLTIFLTLININGGKTGSVSKENQL</sequence>
<feature type="transmembrane region" description="Helical" evidence="5">
    <location>
        <begin position="140"/>
        <end position="160"/>
    </location>
</feature>
<organism evidence="6 7">
    <name type="scientific">Mucilaginibacter aquariorum</name>
    <dbReference type="NCBI Taxonomy" id="2967225"/>
    <lineage>
        <taxon>Bacteria</taxon>
        <taxon>Pseudomonadati</taxon>
        <taxon>Bacteroidota</taxon>
        <taxon>Sphingobacteriia</taxon>
        <taxon>Sphingobacteriales</taxon>
        <taxon>Sphingobacteriaceae</taxon>
        <taxon>Mucilaginibacter</taxon>
    </lineage>
</organism>
<evidence type="ECO:0000256" key="2">
    <source>
        <dbReference type="ARBA" id="ARBA00022692"/>
    </source>
</evidence>
<evidence type="ECO:0000313" key="7">
    <source>
        <dbReference type="Proteomes" id="UP001204376"/>
    </source>
</evidence>
<reference evidence="6 7" key="1">
    <citation type="submission" date="2022-07" db="EMBL/GenBank/DDBJ databases">
        <title>Mucilaginibacter sp. JC4.</title>
        <authorList>
            <person name="Le V."/>
            <person name="Ko S.-R."/>
            <person name="Ahn C.-Y."/>
            <person name="Oh H.-M."/>
        </authorList>
    </citation>
    <scope>NUCLEOTIDE SEQUENCE [LARGE SCALE GENOMIC DNA]</scope>
    <source>
        <strain evidence="6 7">JC4</strain>
    </source>
</reference>
<evidence type="ECO:0000256" key="3">
    <source>
        <dbReference type="ARBA" id="ARBA00022989"/>
    </source>
</evidence>
<feature type="transmembrane region" description="Helical" evidence="5">
    <location>
        <begin position="64"/>
        <end position="81"/>
    </location>
</feature>
<feature type="transmembrane region" description="Helical" evidence="5">
    <location>
        <begin position="33"/>
        <end position="52"/>
    </location>
</feature>
<feature type="transmembrane region" description="Helical" evidence="5">
    <location>
        <begin position="195"/>
        <end position="213"/>
    </location>
</feature>
<evidence type="ECO:0000256" key="1">
    <source>
        <dbReference type="ARBA" id="ARBA00004141"/>
    </source>
</evidence>
<name>A0ABT1SVU3_9SPHI</name>
<dbReference type="Pfam" id="PF13564">
    <property type="entry name" value="DoxX_2"/>
    <property type="match status" value="1"/>
</dbReference>
<feature type="transmembrane region" description="Helical" evidence="5">
    <location>
        <begin position="166"/>
        <end position="183"/>
    </location>
</feature>
<dbReference type="InterPro" id="IPR032808">
    <property type="entry name" value="DoxX"/>
</dbReference>
<comment type="subcellular location">
    <subcellularLocation>
        <location evidence="1">Membrane</location>
        <topology evidence="1">Multi-pass membrane protein</topology>
    </subcellularLocation>
</comment>
<dbReference type="Proteomes" id="UP001204376">
    <property type="component" value="Unassembled WGS sequence"/>
</dbReference>
<evidence type="ECO:0000313" key="6">
    <source>
        <dbReference type="EMBL" id="MCQ6956382.1"/>
    </source>
</evidence>
<keyword evidence="3 5" id="KW-1133">Transmembrane helix</keyword>
<feature type="transmembrane region" description="Helical" evidence="5">
    <location>
        <begin position="101"/>
        <end position="119"/>
    </location>
</feature>